<proteinExistence type="inferred from homology"/>
<dbReference type="Proteomes" id="UP000587991">
    <property type="component" value="Unassembled WGS sequence"/>
</dbReference>
<reference evidence="9 10" key="1">
    <citation type="submission" date="2020-04" db="EMBL/GenBank/DDBJ databases">
        <title>Draft genome of Leeia sp. IMCC25680.</title>
        <authorList>
            <person name="Song J."/>
            <person name="Cho J.-C."/>
        </authorList>
    </citation>
    <scope>NUCLEOTIDE SEQUENCE [LARGE SCALE GENOMIC DNA]</scope>
    <source>
        <strain evidence="9 10">IMCC25680</strain>
    </source>
</reference>
<comment type="catalytic activity">
    <reaction evidence="7">
        <text>a UDP-3-O-[(3R)-3-hydroxyacyl]-alpha-D-glucosamine + a (3R)-hydroxyacyl-[ACP] = a UDP-2-N,3-O-bis[(3R)-3-hydroxyacyl]-alpha-D-glucosamine + holo-[ACP] + H(+)</text>
        <dbReference type="Rhea" id="RHEA:53836"/>
        <dbReference type="Rhea" id="RHEA-COMP:9685"/>
        <dbReference type="Rhea" id="RHEA-COMP:9945"/>
        <dbReference type="ChEBI" id="CHEBI:15378"/>
        <dbReference type="ChEBI" id="CHEBI:64479"/>
        <dbReference type="ChEBI" id="CHEBI:78827"/>
        <dbReference type="ChEBI" id="CHEBI:137740"/>
        <dbReference type="ChEBI" id="CHEBI:137748"/>
        <dbReference type="EC" id="2.3.1.191"/>
    </reaction>
</comment>
<name>A0A847SC17_9NEIS</name>
<dbReference type="PROSITE" id="PS00101">
    <property type="entry name" value="HEXAPEP_TRANSFERASES"/>
    <property type="match status" value="1"/>
</dbReference>
<protein>
    <recommendedName>
        <fullName evidence="7">UDP-3-O-acylglucosamine N-acyltransferase</fullName>
        <ecNumber evidence="7">2.3.1.191</ecNumber>
    </recommendedName>
</protein>
<dbReference type="Gene3D" id="3.40.1390.10">
    <property type="entry name" value="MurE/MurF, N-terminal domain"/>
    <property type="match status" value="1"/>
</dbReference>
<evidence type="ECO:0000256" key="6">
    <source>
        <dbReference type="ARBA" id="ARBA00023315"/>
    </source>
</evidence>
<evidence type="ECO:0000256" key="4">
    <source>
        <dbReference type="ARBA" id="ARBA00022737"/>
    </source>
</evidence>
<dbReference type="NCBIfam" id="TIGR01853">
    <property type="entry name" value="lipid_A_lpxD"/>
    <property type="match status" value="1"/>
</dbReference>
<keyword evidence="6 7" id="KW-0012">Acyltransferase</keyword>
<evidence type="ECO:0000256" key="5">
    <source>
        <dbReference type="ARBA" id="ARBA00023098"/>
    </source>
</evidence>
<dbReference type="InterPro" id="IPR020573">
    <property type="entry name" value="UDP_GlcNAc_AcTrfase_non-rep"/>
</dbReference>
<keyword evidence="1 7" id="KW-0444">Lipid biosynthesis</keyword>
<gene>
    <name evidence="7 9" type="primary">lpxD</name>
    <name evidence="9" type="ORF">HF682_05795</name>
</gene>
<feature type="domain" description="UDP-3-O-[3-hydroxymyristoyl] glucosamine N-acyltransferase non-repeat region" evidence="8">
    <location>
        <begin position="18"/>
        <end position="85"/>
    </location>
</feature>
<accession>A0A847SC17</accession>
<dbReference type="UniPathway" id="UPA00973"/>
<comment type="similarity">
    <text evidence="7">Belongs to the transferase hexapeptide repeat family. LpxD subfamily.</text>
</comment>
<evidence type="ECO:0000259" key="8">
    <source>
        <dbReference type="Pfam" id="PF04613"/>
    </source>
</evidence>
<comment type="caution">
    <text evidence="9">The sequence shown here is derived from an EMBL/GenBank/DDBJ whole genome shotgun (WGS) entry which is preliminary data.</text>
</comment>
<dbReference type="PANTHER" id="PTHR43378:SF2">
    <property type="entry name" value="UDP-3-O-ACYLGLUCOSAMINE N-ACYLTRANSFERASE 1, MITOCHONDRIAL-RELATED"/>
    <property type="match status" value="1"/>
</dbReference>
<dbReference type="InterPro" id="IPR011004">
    <property type="entry name" value="Trimer_LpxA-like_sf"/>
</dbReference>
<dbReference type="PANTHER" id="PTHR43378">
    <property type="entry name" value="UDP-3-O-ACYLGLUCOSAMINE N-ACYLTRANSFERASE"/>
    <property type="match status" value="1"/>
</dbReference>
<dbReference type="Pfam" id="PF00132">
    <property type="entry name" value="Hexapep"/>
    <property type="match status" value="1"/>
</dbReference>
<dbReference type="Pfam" id="PF04613">
    <property type="entry name" value="LpxD"/>
    <property type="match status" value="1"/>
</dbReference>
<keyword evidence="4 7" id="KW-0677">Repeat</keyword>
<feature type="active site" description="Proton acceptor" evidence="7">
    <location>
        <position position="235"/>
    </location>
</feature>
<keyword evidence="2 7" id="KW-0441">Lipid A biosynthesis</keyword>
<comment type="pathway">
    <text evidence="7">Bacterial outer membrane biogenesis; LPS lipid A biosynthesis.</text>
</comment>
<dbReference type="EC" id="2.3.1.191" evidence="7"/>
<comment type="subunit">
    <text evidence="7">Homotrimer.</text>
</comment>
<dbReference type="GO" id="GO:0016410">
    <property type="term" value="F:N-acyltransferase activity"/>
    <property type="evidence" value="ECO:0007669"/>
    <property type="project" value="InterPro"/>
</dbReference>
<sequence>MRLSQLVSLLGGCLQGEDVDVIQVAPLELAGAGQISFLANRKYARQLATTQATAVILPADLAAGHAGHCIVADNPYLYFARVSQLLNPVPPIRPGIHPSAVVEVGAVVDPSAEVGALAYIGANAMVGAHALIGPQCYVGEGASIGAHTRLMARVVIQHGCIIGERGLVHSGAVIGADGFGVANDGGRWEKIPQIGIVRIGNDVEIGANTTIDRGAMADTVIGNGVKLDNQIQIGHNVQVGDHTAMAGCVGVAGSAKIGAHCTVGGGAIILGHLSLADHVHVSAATLITKSIRQPGTYTGAYPFEPHEDWLRHAAQLKQYDKLSSRLKALEQQRQPGDNDA</sequence>
<dbReference type="RefSeq" id="WP_168876266.1">
    <property type="nucleotide sequence ID" value="NZ_JABAIM010000001.1"/>
</dbReference>
<dbReference type="AlphaFoldDB" id="A0A847SC17"/>
<evidence type="ECO:0000313" key="10">
    <source>
        <dbReference type="Proteomes" id="UP000587991"/>
    </source>
</evidence>
<dbReference type="HAMAP" id="MF_00523">
    <property type="entry name" value="LpxD"/>
    <property type="match status" value="1"/>
</dbReference>
<dbReference type="Gene3D" id="2.160.10.10">
    <property type="entry name" value="Hexapeptide repeat proteins"/>
    <property type="match status" value="1"/>
</dbReference>
<keyword evidence="5 7" id="KW-0443">Lipid metabolism</keyword>
<dbReference type="InterPro" id="IPR001451">
    <property type="entry name" value="Hexapep"/>
</dbReference>
<evidence type="ECO:0000256" key="1">
    <source>
        <dbReference type="ARBA" id="ARBA00022516"/>
    </source>
</evidence>
<dbReference type="GO" id="GO:0009245">
    <property type="term" value="P:lipid A biosynthetic process"/>
    <property type="evidence" value="ECO:0007669"/>
    <property type="project" value="UniProtKB-UniRule"/>
</dbReference>
<evidence type="ECO:0000256" key="7">
    <source>
        <dbReference type="HAMAP-Rule" id="MF_00523"/>
    </source>
</evidence>
<evidence type="ECO:0000313" key="9">
    <source>
        <dbReference type="EMBL" id="NLR74668.1"/>
    </source>
</evidence>
<organism evidence="9 10">
    <name type="scientific">Leeia aquatica</name>
    <dbReference type="NCBI Taxonomy" id="2725557"/>
    <lineage>
        <taxon>Bacteria</taxon>
        <taxon>Pseudomonadati</taxon>
        <taxon>Pseudomonadota</taxon>
        <taxon>Betaproteobacteria</taxon>
        <taxon>Neisseriales</taxon>
        <taxon>Leeiaceae</taxon>
        <taxon>Leeia</taxon>
    </lineage>
</organism>
<keyword evidence="3 7" id="KW-0808">Transferase</keyword>
<evidence type="ECO:0000256" key="3">
    <source>
        <dbReference type="ARBA" id="ARBA00022679"/>
    </source>
</evidence>
<dbReference type="GO" id="GO:0016020">
    <property type="term" value="C:membrane"/>
    <property type="evidence" value="ECO:0007669"/>
    <property type="project" value="GOC"/>
</dbReference>
<evidence type="ECO:0000256" key="2">
    <source>
        <dbReference type="ARBA" id="ARBA00022556"/>
    </source>
</evidence>
<dbReference type="CDD" id="cd03352">
    <property type="entry name" value="LbH_LpxD"/>
    <property type="match status" value="1"/>
</dbReference>
<dbReference type="InterPro" id="IPR018357">
    <property type="entry name" value="Hexapep_transf_CS"/>
</dbReference>
<dbReference type="EMBL" id="JABAIM010000001">
    <property type="protein sequence ID" value="NLR74668.1"/>
    <property type="molecule type" value="Genomic_DNA"/>
</dbReference>
<keyword evidence="10" id="KW-1185">Reference proteome</keyword>
<dbReference type="SUPFAM" id="SSF51161">
    <property type="entry name" value="Trimeric LpxA-like enzymes"/>
    <property type="match status" value="1"/>
</dbReference>
<comment type="function">
    <text evidence="7">Catalyzes the N-acylation of UDP-3-O-acylglucosamine using 3-hydroxyacyl-ACP as the acyl donor. Is involved in the biosynthesis of lipid A, a phosphorylated glycolipid that anchors the lipopolysaccharide to the outer membrane of the cell.</text>
</comment>
<dbReference type="NCBIfam" id="NF002060">
    <property type="entry name" value="PRK00892.1"/>
    <property type="match status" value="1"/>
</dbReference>
<dbReference type="InterPro" id="IPR007691">
    <property type="entry name" value="LpxD"/>
</dbReference>
<dbReference type="GO" id="GO:0103118">
    <property type="term" value="F:UDP-3-O-[(3R)-3-hydroxyacyl]-glucosamine N-acyltransferase activity"/>
    <property type="evidence" value="ECO:0007669"/>
    <property type="project" value="UniProtKB-EC"/>
</dbReference>